<protein>
    <submittedName>
        <fullName evidence="3">Uncharacterized protein</fullName>
    </submittedName>
</protein>
<dbReference type="RefSeq" id="WP_124969239.1">
    <property type="nucleotide sequence ID" value="NZ_RQVS01000002.1"/>
</dbReference>
<sequence length="372" mass="39927">MRAPITVVAVLILLASLTACSPTGPSPSANPSVFEIAMSELRQTSGVSEANLEVVESRHYVALDVLLNGDVSPEDLEKIGALVVRFTSLADDGGYESAAPQLTLEKSNYSYFAGVSDDQLTSQLNYWLALVRTGAEAVSVRSYQPTAVAAYSGVSATTTADPSRYVLLDLPNGLNREDRGELIGALANVPDPGAAAGQWDVLDLATSTKAEYVGPNFPERDRMRADADTADLFAQVPGLASIEVRRDDSATTPLLVQIVVFDDAMDSLETAKAEDAFAKTDAYGQLHELLRLLESRTADPYGVDLLSSPLTDGGNFHLWFDVHGCEFNSDTQWPRLSNELGATWISVLNPDRRGGATNSEHCTVNGEHPPRP</sequence>
<feature type="chain" id="PRO_5038677019" evidence="2">
    <location>
        <begin position="22"/>
        <end position="372"/>
    </location>
</feature>
<feature type="signal peptide" evidence="2">
    <location>
        <begin position="1"/>
        <end position="21"/>
    </location>
</feature>
<accession>A0A3P3VZI1</accession>
<proteinExistence type="predicted"/>
<dbReference type="OrthoDB" id="5098181at2"/>
<comment type="caution">
    <text evidence="3">The sequence shown here is derived from an EMBL/GenBank/DDBJ whole genome shotgun (WGS) entry which is preliminary data.</text>
</comment>
<dbReference type="Proteomes" id="UP000274391">
    <property type="component" value="Unassembled WGS sequence"/>
</dbReference>
<keyword evidence="2" id="KW-0732">Signal</keyword>
<dbReference type="AlphaFoldDB" id="A0A3P3VZI1"/>
<feature type="region of interest" description="Disordered" evidence="1">
    <location>
        <begin position="351"/>
        <end position="372"/>
    </location>
</feature>
<gene>
    <name evidence="3" type="ORF">EG850_01755</name>
</gene>
<name>A0A3P3VZI1_9MICO</name>
<evidence type="ECO:0000256" key="2">
    <source>
        <dbReference type="SAM" id="SignalP"/>
    </source>
</evidence>
<evidence type="ECO:0000313" key="4">
    <source>
        <dbReference type="Proteomes" id="UP000274391"/>
    </source>
</evidence>
<keyword evidence="4" id="KW-1185">Reference proteome</keyword>
<organism evidence="3 4">
    <name type="scientific">Gulosibacter macacae</name>
    <dbReference type="NCBI Taxonomy" id="2488791"/>
    <lineage>
        <taxon>Bacteria</taxon>
        <taxon>Bacillati</taxon>
        <taxon>Actinomycetota</taxon>
        <taxon>Actinomycetes</taxon>
        <taxon>Micrococcales</taxon>
        <taxon>Microbacteriaceae</taxon>
        <taxon>Gulosibacter</taxon>
    </lineage>
</organism>
<evidence type="ECO:0000313" key="3">
    <source>
        <dbReference type="EMBL" id="RRJ88195.1"/>
    </source>
</evidence>
<dbReference type="EMBL" id="RQVS01000002">
    <property type="protein sequence ID" value="RRJ88195.1"/>
    <property type="molecule type" value="Genomic_DNA"/>
</dbReference>
<evidence type="ECO:0000256" key="1">
    <source>
        <dbReference type="SAM" id="MobiDB-lite"/>
    </source>
</evidence>
<dbReference type="PROSITE" id="PS51257">
    <property type="entry name" value="PROKAR_LIPOPROTEIN"/>
    <property type="match status" value="1"/>
</dbReference>
<reference evidence="3 4" key="1">
    <citation type="submission" date="2018-11" db="EMBL/GenBank/DDBJ databases">
        <title>YIM 102482-1 draft genome.</title>
        <authorList>
            <person name="Li G."/>
            <person name="Jiang Y."/>
        </authorList>
    </citation>
    <scope>NUCLEOTIDE SEQUENCE [LARGE SCALE GENOMIC DNA]</scope>
    <source>
        <strain evidence="3 4">YIM 102482-1</strain>
    </source>
</reference>